<organism evidence="2 3">
    <name type="scientific">Favolaschia claudopus</name>
    <dbReference type="NCBI Taxonomy" id="2862362"/>
    <lineage>
        <taxon>Eukaryota</taxon>
        <taxon>Fungi</taxon>
        <taxon>Dikarya</taxon>
        <taxon>Basidiomycota</taxon>
        <taxon>Agaricomycotina</taxon>
        <taxon>Agaricomycetes</taxon>
        <taxon>Agaricomycetidae</taxon>
        <taxon>Agaricales</taxon>
        <taxon>Marasmiineae</taxon>
        <taxon>Mycenaceae</taxon>
        <taxon>Favolaschia</taxon>
    </lineage>
</organism>
<evidence type="ECO:0000313" key="3">
    <source>
        <dbReference type="Proteomes" id="UP001362999"/>
    </source>
</evidence>
<evidence type="ECO:0000256" key="1">
    <source>
        <dbReference type="SAM" id="MobiDB-lite"/>
    </source>
</evidence>
<dbReference type="EMBL" id="JAWWNJ010000046">
    <property type="protein sequence ID" value="KAK7018516.1"/>
    <property type="molecule type" value="Genomic_DNA"/>
</dbReference>
<sequence>MSEEHLENFRTLRVFPEERESGDEGNENSSFIEMRDVISGATQIEISHGGGEFIETFQQGLEEEVRSGRRRMDYRTRDDRTKNMVNDWNSQMDRMTKSYMSYCANSDLGSPPPQPANPGALETYEITVVDVYGKYSLISSLESTNYSSTESNLVNLELNAGGVGVPSALLLQGLVPCSPWTPSVAITVRALELYRVTHIRCPQLAIQPFVKALCDLHSVPYRPYLRQQFSNCYDLYLELRRQTEKVVKEALGRDTPDWRLKHACPACMYKLEGEEELVFAILKTMDGNNSLKRVLRRRKTDGSEEEPTLGPSVEREDPRDGGEDYFLSRERVDRWAKTRLGEILATEDNPCASRWKNMMEDVTSKMWGVFDETGIFLALCRHGFVLLVEDMVKSGELTKYPLAMVDALLDAFGLENRSIGKGKRVFGYDCGCSFETTVKHSPLTEKAQANGFRSLVGSFHGHAHNRRCQLSFLATYVKGLGLEDLEGCEHYFSRSNALVKCTRYASKFHRRQEITTFMKQIDDLETSANLSKFLCDNYRQAIKILRTEPALKQWMVKEGVDNYEEFRVWLEEEKSYLERIGESAGEKRVETLEMEYVQKLINLEGSRKRLNDIRVAQRAAAADDADYNPAAVSPVARRHAQEQYDRDLDVVKDLELQLSIDVRWTSESPEWPQALQDIANMRFQKAVDAIEVVIVERLLEMTKAGQGNTGYKLRHHIAKALQARSKAIRNAIDRYNTVALSMDPPMPTLSSEEVVNYGFLSEFDILRDTDDNIRNRPWTRLSYRLALDKYFKLNIEIKRVVTWIDDEDWFLRKKEAEYKTLDPTLACHIDRYRQHRARSDSKHMSRFWELAKTPGFTGSVSVGVAVEKSQSGAHAATANSEEDVEMEEDEVQSRDRWAPAQGGEWEDVDSGDEGEDAEQEAVSGLIYQLSVLASDPENRTSMDLAV</sequence>
<feature type="compositionally biased region" description="Acidic residues" evidence="1">
    <location>
        <begin position="904"/>
        <end position="919"/>
    </location>
</feature>
<feature type="compositionally biased region" description="Acidic residues" evidence="1">
    <location>
        <begin position="880"/>
        <end position="890"/>
    </location>
</feature>
<evidence type="ECO:0008006" key="4">
    <source>
        <dbReference type="Google" id="ProtNLM"/>
    </source>
</evidence>
<gene>
    <name evidence="2" type="ORF">R3P38DRAFT_3320220</name>
</gene>
<comment type="caution">
    <text evidence="2">The sequence shown here is derived from an EMBL/GenBank/DDBJ whole genome shotgun (WGS) entry which is preliminary data.</text>
</comment>
<dbReference type="Pfam" id="PF18758">
    <property type="entry name" value="KDZ"/>
    <property type="match status" value="1"/>
</dbReference>
<accession>A0AAW0B0W2</accession>
<dbReference type="AlphaFoldDB" id="A0AAW0B0W2"/>
<dbReference type="PANTHER" id="PTHR33096:SF1">
    <property type="entry name" value="CXC1-LIKE CYSTEINE CLUSTER ASSOCIATED WITH KDZ TRANSPOSASES DOMAIN-CONTAINING PROTEIN"/>
    <property type="match status" value="1"/>
</dbReference>
<protein>
    <recommendedName>
        <fullName evidence="4">CxC1-like cysteine cluster associated with KDZ transposases domain-containing protein</fullName>
    </recommendedName>
</protein>
<keyword evidence="3" id="KW-1185">Reference proteome</keyword>
<evidence type="ECO:0000313" key="2">
    <source>
        <dbReference type="EMBL" id="KAK7018516.1"/>
    </source>
</evidence>
<dbReference type="InterPro" id="IPR040521">
    <property type="entry name" value="KDZ"/>
</dbReference>
<feature type="region of interest" description="Disordered" evidence="1">
    <location>
        <begin position="296"/>
        <end position="321"/>
    </location>
</feature>
<reference evidence="2 3" key="1">
    <citation type="journal article" date="2024" name="J Genomics">
        <title>Draft genome sequencing and assembly of Favolaschia claudopus CIRM-BRFM 2984 isolated from oak limbs.</title>
        <authorList>
            <person name="Navarro D."/>
            <person name="Drula E."/>
            <person name="Chaduli D."/>
            <person name="Cazenave R."/>
            <person name="Ahrendt S."/>
            <person name="Wang J."/>
            <person name="Lipzen A."/>
            <person name="Daum C."/>
            <person name="Barry K."/>
            <person name="Grigoriev I.V."/>
            <person name="Favel A."/>
            <person name="Rosso M.N."/>
            <person name="Martin F."/>
        </authorList>
    </citation>
    <scope>NUCLEOTIDE SEQUENCE [LARGE SCALE GENOMIC DNA]</scope>
    <source>
        <strain evidence="2 3">CIRM-BRFM 2984</strain>
    </source>
</reference>
<dbReference type="Proteomes" id="UP001362999">
    <property type="component" value="Unassembled WGS sequence"/>
</dbReference>
<feature type="region of interest" description="Disordered" evidence="1">
    <location>
        <begin position="869"/>
        <end position="920"/>
    </location>
</feature>
<name>A0AAW0B0W2_9AGAR</name>
<dbReference type="PANTHER" id="PTHR33096">
    <property type="entry name" value="CXC2 DOMAIN-CONTAINING PROTEIN"/>
    <property type="match status" value="1"/>
</dbReference>
<proteinExistence type="predicted"/>